<reference evidence="3 4" key="1">
    <citation type="submission" date="2018-07" db="EMBL/GenBank/DDBJ databases">
        <title>Motiliproteus coralliicola sp. nov., a bacterium isolated from Coral.</title>
        <authorList>
            <person name="Wang G."/>
        </authorList>
    </citation>
    <scope>NUCLEOTIDE SEQUENCE [LARGE SCALE GENOMIC DNA]</scope>
    <source>
        <strain evidence="3 4">C34</strain>
    </source>
</reference>
<keyword evidence="4" id="KW-1185">Reference proteome</keyword>
<dbReference type="EMBL" id="QQOH01000004">
    <property type="protein sequence ID" value="RDE19161.1"/>
    <property type="molecule type" value="Genomic_DNA"/>
</dbReference>
<keyword evidence="2 3" id="KW-0808">Transferase</keyword>
<organism evidence="3 4">
    <name type="scientific">Motiliproteus coralliicola</name>
    <dbReference type="NCBI Taxonomy" id="2283196"/>
    <lineage>
        <taxon>Bacteria</taxon>
        <taxon>Pseudomonadati</taxon>
        <taxon>Pseudomonadota</taxon>
        <taxon>Gammaproteobacteria</taxon>
        <taxon>Oceanospirillales</taxon>
        <taxon>Oceanospirillaceae</taxon>
        <taxon>Motiliproteus</taxon>
    </lineage>
</organism>
<keyword evidence="1" id="KW-0328">Glycosyltransferase</keyword>
<proteinExistence type="predicted"/>
<dbReference type="GO" id="GO:0009244">
    <property type="term" value="P:lipopolysaccharide core region biosynthetic process"/>
    <property type="evidence" value="ECO:0007669"/>
    <property type="project" value="TreeGrafter"/>
</dbReference>
<dbReference type="Pfam" id="PF01075">
    <property type="entry name" value="Glyco_transf_9"/>
    <property type="match status" value="1"/>
</dbReference>
<dbReference type="AlphaFoldDB" id="A0A369WCV9"/>
<dbReference type="SUPFAM" id="SSF53756">
    <property type="entry name" value="UDP-Glycosyltransferase/glycogen phosphorylase"/>
    <property type="match status" value="1"/>
</dbReference>
<gene>
    <name evidence="3" type="ORF">DV711_14140</name>
</gene>
<comment type="caution">
    <text evidence="3">The sequence shown here is derived from an EMBL/GenBank/DDBJ whole genome shotgun (WGS) entry which is preliminary data.</text>
</comment>
<evidence type="ECO:0000313" key="4">
    <source>
        <dbReference type="Proteomes" id="UP000253769"/>
    </source>
</evidence>
<sequence>MSPLLGRAPESICVLRLSALGDICNTLPAVRALQRQWPDCRITWIVGKVEAMMLDGIDGVELLVYDKRSGFKGMLELRKKLKGRRFDLLLHMQAALRASLLSLCIPARIRLGFDAERAKDNQRLFTNRQIAPNPRKHVLDGFMDFIRACGADAESLEWRMPIPDQDREQARRLVGEQRYLVISPCSSQRIRNFRNWSVEGYAEVIDHAWQQYGLRTVLSGGNTELEQHYGERLGELCSATPINLIGKTSLKELLALIEGAELVLGPDSGPMHMGTATGTPALGLYASSNPDRTGPYLSRQWVVNAYPAQVQKAFGCEVDSISWGKRVREPDVMDSIQVSEVTAMMDRLLAERSA</sequence>
<dbReference type="PANTHER" id="PTHR30160:SF21">
    <property type="entry name" value="LIPOPOLYSACCHARIDE CORE HEPTOSYLTRANSFERASE OPSX"/>
    <property type="match status" value="1"/>
</dbReference>
<name>A0A369WCV9_9GAMM</name>
<dbReference type="CDD" id="cd03789">
    <property type="entry name" value="GT9_LPS_heptosyltransferase"/>
    <property type="match status" value="1"/>
</dbReference>
<evidence type="ECO:0000256" key="1">
    <source>
        <dbReference type="ARBA" id="ARBA00022676"/>
    </source>
</evidence>
<dbReference type="InterPro" id="IPR002201">
    <property type="entry name" value="Glyco_trans_9"/>
</dbReference>
<dbReference type="GO" id="GO:0005829">
    <property type="term" value="C:cytosol"/>
    <property type="evidence" value="ECO:0007669"/>
    <property type="project" value="TreeGrafter"/>
</dbReference>
<dbReference type="Proteomes" id="UP000253769">
    <property type="component" value="Unassembled WGS sequence"/>
</dbReference>
<dbReference type="PANTHER" id="PTHR30160">
    <property type="entry name" value="TETRAACYLDISACCHARIDE 4'-KINASE-RELATED"/>
    <property type="match status" value="1"/>
</dbReference>
<dbReference type="InterPro" id="IPR051199">
    <property type="entry name" value="LPS_LOS_Heptosyltrfase"/>
</dbReference>
<accession>A0A369WCV9</accession>
<evidence type="ECO:0000256" key="2">
    <source>
        <dbReference type="ARBA" id="ARBA00022679"/>
    </source>
</evidence>
<dbReference type="OrthoDB" id="9781892at2"/>
<evidence type="ECO:0000313" key="3">
    <source>
        <dbReference type="EMBL" id="RDE19161.1"/>
    </source>
</evidence>
<protein>
    <submittedName>
        <fullName evidence="3">Lipopolysaccharide heptosyltransferase family protein</fullName>
    </submittedName>
</protein>
<dbReference type="Gene3D" id="3.40.50.2000">
    <property type="entry name" value="Glycogen Phosphorylase B"/>
    <property type="match status" value="2"/>
</dbReference>
<dbReference type="GO" id="GO:0008713">
    <property type="term" value="F:ADP-heptose-lipopolysaccharide heptosyltransferase activity"/>
    <property type="evidence" value="ECO:0007669"/>
    <property type="project" value="TreeGrafter"/>
</dbReference>